<protein>
    <submittedName>
        <fullName evidence="4">Unplaced genomic scaffold K443scaffold_882, whole genome shotgun sequence</fullName>
    </submittedName>
</protein>
<dbReference type="HOGENOM" id="CLU_703138_0_0_1"/>
<evidence type="ECO:0000259" key="3">
    <source>
        <dbReference type="PROSITE" id="PS50158"/>
    </source>
</evidence>
<accession>A0A0C9WWV5</accession>
<dbReference type="PROSITE" id="PS50158">
    <property type="entry name" value="ZF_CCHC"/>
    <property type="match status" value="1"/>
</dbReference>
<dbReference type="GO" id="GO:0003676">
    <property type="term" value="F:nucleic acid binding"/>
    <property type="evidence" value="ECO:0007669"/>
    <property type="project" value="InterPro"/>
</dbReference>
<keyword evidence="1" id="KW-0862">Zinc</keyword>
<reference evidence="4 5" key="1">
    <citation type="submission" date="2014-04" db="EMBL/GenBank/DDBJ databases">
        <authorList>
            <consortium name="DOE Joint Genome Institute"/>
            <person name="Kuo A."/>
            <person name="Kohler A."/>
            <person name="Nagy L.G."/>
            <person name="Floudas D."/>
            <person name="Copeland A."/>
            <person name="Barry K.W."/>
            <person name="Cichocki N."/>
            <person name="Veneault-Fourrey C."/>
            <person name="LaButti K."/>
            <person name="Lindquist E.A."/>
            <person name="Lipzen A."/>
            <person name="Lundell T."/>
            <person name="Morin E."/>
            <person name="Murat C."/>
            <person name="Sun H."/>
            <person name="Tunlid A."/>
            <person name="Henrissat B."/>
            <person name="Grigoriev I.V."/>
            <person name="Hibbett D.S."/>
            <person name="Martin F."/>
            <person name="Nordberg H.P."/>
            <person name="Cantor M.N."/>
            <person name="Hua S.X."/>
        </authorList>
    </citation>
    <scope>NUCLEOTIDE SEQUENCE [LARGE SCALE GENOMIC DNA]</scope>
    <source>
        <strain evidence="4 5">LaAM-08-1</strain>
    </source>
</reference>
<evidence type="ECO:0000256" key="1">
    <source>
        <dbReference type="PROSITE-ProRule" id="PRU00047"/>
    </source>
</evidence>
<proteinExistence type="predicted"/>
<dbReference type="GO" id="GO:0008270">
    <property type="term" value="F:zinc ion binding"/>
    <property type="evidence" value="ECO:0007669"/>
    <property type="project" value="UniProtKB-KW"/>
</dbReference>
<organism evidence="4 5">
    <name type="scientific">Laccaria amethystina LaAM-08-1</name>
    <dbReference type="NCBI Taxonomy" id="1095629"/>
    <lineage>
        <taxon>Eukaryota</taxon>
        <taxon>Fungi</taxon>
        <taxon>Dikarya</taxon>
        <taxon>Basidiomycota</taxon>
        <taxon>Agaricomycotina</taxon>
        <taxon>Agaricomycetes</taxon>
        <taxon>Agaricomycetidae</taxon>
        <taxon>Agaricales</taxon>
        <taxon>Agaricineae</taxon>
        <taxon>Hydnangiaceae</taxon>
        <taxon>Laccaria</taxon>
    </lineage>
</organism>
<keyword evidence="1" id="KW-0863">Zinc-finger</keyword>
<keyword evidence="5" id="KW-1185">Reference proteome</keyword>
<evidence type="ECO:0000313" key="5">
    <source>
        <dbReference type="Proteomes" id="UP000054477"/>
    </source>
</evidence>
<evidence type="ECO:0000256" key="2">
    <source>
        <dbReference type="SAM" id="MobiDB-lite"/>
    </source>
</evidence>
<reference evidence="5" key="2">
    <citation type="submission" date="2015-01" db="EMBL/GenBank/DDBJ databases">
        <title>Evolutionary Origins and Diversification of the Mycorrhizal Mutualists.</title>
        <authorList>
            <consortium name="DOE Joint Genome Institute"/>
            <consortium name="Mycorrhizal Genomics Consortium"/>
            <person name="Kohler A."/>
            <person name="Kuo A."/>
            <person name="Nagy L.G."/>
            <person name="Floudas D."/>
            <person name="Copeland A."/>
            <person name="Barry K.W."/>
            <person name="Cichocki N."/>
            <person name="Veneault-Fourrey C."/>
            <person name="LaButti K."/>
            <person name="Lindquist E.A."/>
            <person name="Lipzen A."/>
            <person name="Lundell T."/>
            <person name="Morin E."/>
            <person name="Murat C."/>
            <person name="Riley R."/>
            <person name="Ohm R."/>
            <person name="Sun H."/>
            <person name="Tunlid A."/>
            <person name="Henrissat B."/>
            <person name="Grigoriev I.V."/>
            <person name="Hibbett D.S."/>
            <person name="Martin F."/>
        </authorList>
    </citation>
    <scope>NUCLEOTIDE SEQUENCE [LARGE SCALE GENOMIC DNA]</scope>
    <source>
        <strain evidence="5">LaAM-08-1</strain>
    </source>
</reference>
<feature type="region of interest" description="Disordered" evidence="2">
    <location>
        <begin position="154"/>
        <end position="174"/>
    </location>
</feature>
<evidence type="ECO:0000313" key="4">
    <source>
        <dbReference type="EMBL" id="KIJ89816.1"/>
    </source>
</evidence>
<feature type="domain" description="CCHC-type" evidence="3">
    <location>
        <begin position="235"/>
        <end position="248"/>
    </location>
</feature>
<dbReference type="AlphaFoldDB" id="A0A0C9WWV5"/>
<dbReference type="EMBL" id="KN839417">
    <property type="protein sequence ID" value="KIJ89816.1"/>
    <property type="molecule type" value="Genomic_DNA"/>
</dbReference>
<feature type="non-terminal residue" evidence="4">
    <location>
        <position position="393"/>
    </location>
</feature>
<gene>
    <name evidence="4" type="ORF">K443DRAFT_32029</name>
</gene>
<dbReference type="InterPro" id="IPR001878">
    <property type="entry name" value="Znf_CCHC"/>
</dbReference>
<dbReference type="Proteomes" id="UP000054477">
    <property type="component" value="Unassembled WGS sequence"/>
</dbReference>
<name>A0A0C9WWV5_9AGAR</name>
<keyword evidence="1" id="KW-0479">Metal-binding</keyword>
<feature type="non-terminal residue" evidence="4">
    <location>
        <position position="1"/>
    </location>
</feature>
<dbReference type="OrthoDB" id="3260975at2759"/>
<sequence>LMATTWEDEDKINYFETWLKSGSVAEQWFRSLEAAKKTTWKELCIAFKERWPERAVTQKTTAEKQAELEGEKITEAELGTKVRVNGTETYAHIAWANKVEKLARAVPDNNNLLVVGCRRQLPPTLKALVSSSHDMWTSFCTAVRAIRPLDIEEEKERQDKQTRIEGELQRPQRTDTEKLALIARIPPPQPNTPAGWAAYEADLAAWIRTSYGRPAHEGRPHPLTPGTSPVASGECFSCGHTGHPSAACTTNRKVPEGERAWRQKANSIRAGANAASRASNSSVNLVEEDNVFVSRDEYDAAVIARYLADQNQVKLHGLDHEAVQVWGLFDNGALVDAIPVGCWKGTIELGGATVTGSFKVFDSNGGWDFLFGKRLLMVFNAVHDYATDEVFLP</sequence>